<dbReference type="EMBL" id="CP022753">
    <property type="protein sequence ID" value="ASU82558.1"/>
    <property type="molecule type" value="Genomic_DNA"/>
</dbReference>
<feature type="compositionally biased region" description="Gly residues" evidence="1">
    <location>
        <begin position="575"/>
        <end position="591"/>
    </location>
</feature>
<dbReference type="OrthoDB" id="3417170at2"/>
<feature type="compositionally biased region" description="Gly residues" evidence="1">
    <location>
        <begin position="548"/>
        <end position="559"/>
    </location>
</feature>
<keyword evidence="3" id="KW-1185">Reference proteome</keyword>
<organism evidence="2 3">
    <name type="scientific">Nocardiopsis gilva YIM 90087</name>
    <dbReference type="NCBI Taxonomy" id="1235441"/>
    <lineage>
        <taxon>Bacteria</taxon>
        <taxon>Bacillati</taxon>
        <taxon>Actinomycetota</taxon>
        <taxon>Actinomycetes</taxon>
        <taxon>Streptosporangiales</taxon>
        <taxon>Nocardiopsidaceae</taxon>
        <taxon>Nocardiopsis</taxon>
    </lineage>
</organism>
<reference evidence="2 3" key="1">
    <citation type="submission" date="2017-08" db="EMBL/GenBank/DDBJ databases">
        <title>The complete genome sequence of Nocardiopsis gilva YIM 90087.</title>
        <authorList>
            <person name="Yin M."/>
            <person name="Tang S."/>
        </authorList>
    </citation>
    <scope>NUCLEOTIDE SEQUENCE [LARGE SCALE GENOMIC DNA]</scope>
    <source>
        <strain evidence="2 3">YIM 90087</strain>
    </source>
</reference>
<feature type="compositionally biased region" description="Basic and acidic residues" evidence="1">
    <location>
        <begin position="702"/>
        <end position="724"/>
    </location>
</feature>
<feature type="compositionally biased region" description="Basic and acidic residues" evidence="1">
    <location>
        <begin position="643"/>
        <end position="654"/>
    </location>
</feature>
<evidence type="ECO:0000256" key="1">
    <source>
        <dbReference type="SAM" id="MobiDB-lite"/>
    </source>
</evidence>
<evidence type="ECO:0000313" key="3">
    <source>
        <dbReference type="Proteomes" id="UP000215005"/>
    </source>
</evidence>
<feature type="region of interest" description="Disordered" evidence="1">
    <location>
        <begin position="407"/>
        <end position="784"/>
    </location>
</feature>
<feature type="compositionally biased region" description="Low complexity" evidence="1">
    <location>
        <begin position="435"/>
        <end position="463"/>
    </location>
</feature>
<dbReference type="Proteomes" id="UP000215005">
    <property type="component" value="Chromosome"/>
</dbReference>
<feature type="compositionally biased region" description="Basic and acidic residues" evidence="1">
    <location>
        <begin position="601"/>
        <end position="615"/>
    </location>
</feature>
<protein>
    <submittedName>
        <fullName evidence="2">Uncharacterized protein</fullName>
    </submittedName>
</protein>
<dbReference type="RefSeq" id="WP_094932273.1">
    <property type="nucleotide sequence ID" value="NZ_CP022753.1"/>
</dbReference>
<proteinExistence type="predicted"/>
<feature type="compositionally biased region" description="Basic and acidic residues" evidence="1">
    <location>
        <begin position="502"/>
        <end position="514"/>
    </location>
</feature>
<gene>
    <name evidence="2" type="ORF">CDO52_06960</name>
</gene>
<name>A0A223S368_9ACTN</name>
<evidence type="ECO:0000313" key="2">
    <source>
        <dbReference type="EMBL" id="ASU82558.1"/>
    </source>
</evidence>
<accession>A0A223S368</accession>
<dbReference type="KEGG" id="ngv:CDO52_06960"/>
<dbReference type="AlphaFoldDB" id="A0A223S368"/>
<sequence>MSDEPPLINPGAIPVPLTAPEELESTATTLISDGEEVAQAGQDIKSSWQGLSGVYSAPESDQLVAALNPVATTGDDFSDAMDTVGEALQTFAEKAAKIKKKLVGLRLEAQDFIDNVASKDDWRDDPDNIAKHNDLISEVGSQQAAYQEAERECANKITSIFGGTTFVPADRQVCKPGEVGYGMGFWDLDQATPTPWGSPQTVDEPWYVDAWDGAVDIAAGFGQFAGGATGIYGPDGWAKDPWDSFEIGGHFRHQLVQGAASLFGVRVGDETDLSVSWASDEETWNARKEVAHSIVPWREWGDRPAYVLVQAGINIGSMAFGGAGAVKAMAQGAKGAAGAARAAGAAEAAAAGAADDLAGAASAAGPMPKAGGLPTIGEVAKTPSLWGPAAKGALKAALKDSLGLGNHMPEVPDVGRNLEGGHAPQAGPAPEPHGGHSPQGQAPGAAAGDSGHPAPASSAPDRSATPERATGRSAPTHDTPTPAREGPAAKEPTTSQVQQEIARLEEHVKKHNGDIDAGVDEYIRERQPELVGAGTRSGDHTPTMSAGDRGGPNPRGGSGDAPADTSWEGNRWGTGDTGRPGSSGTGSGGSGHFDSPPGGEGRGHWPSGHDTHHPDSGAASDASHERPTEVDTPTRSGQGLDDDNGHGVPERGEDGPLNGEDAGDRVGSKSSEPYESPQPGSGGYDARLRELSQDPAGGTPRNSHEQAKVEREAEVGLAAERNEQVAKPIRRAPVDNSDPAFQKDGGDFIDANGQKWDVKGPRDTFPPTAGPRAGQPFPPGFKGGFSIDKLKKQIEKELNRGENILLDLGGLSNVDNISAVRDLIQSNPQWDGKVVIVDA</sequence>